<evidence type="ECO:0000256" key="2">
    <source>
        <dbReference type="SAM" id="SignalP"/>
    </source>
</evidence>
<keyword evidence="1" id="KW-0472">Membrane</keyword>
<protein>
    <submittedName>
        <fullName evidence="3">Uncharacterized protein</fullName>
    </submittedName>
</protein>
<dbReference type="RefSeq" id="WP_260763468.1">
    <property type="nucleotide sequence ID" value="NZ_CP045921.1"/>
</dbReference>
<keyword evidence="4" id="KW-1185">Reference proteome</keyword>
<feature type="transmembrane region" description="Helical" evidence="1">
    <location>
        <begin position="381"/>
        <end position="402"/>
    </location>
</feature>
<organism evidence="3 4">
    <name type="scientific">Candidatus Mycosynbacter amalyticus</name>
    <dbReference type="NCBI Taxonomy" id="2665156"/>
    <lineage>
        <taxon>Bacteria</taxon>
        <taxon>Candidatus Saccharimonadota</taxon>
        <taxon>Candidatus Saccharimonadota incertae sedis</taxon>
        <taxon>Candidatus Mycosynbacter</taxon>
    </lineage>
</organism>
<name>A0A857MI76_9BACT</name>
<dbReference type="KEGG" id="mama:GII36_00080"/>
<accession>A0A857MI76</accession>
<feature type="chain" id="PRO_5032336101" evidence="2">
    <location>
        <begin position="29"/>
        <end position="847"/>
    </location>
</feature>
<reference evidence="3" key="1">
    <citation type="journal article" date="2021" name="Nat. Microbiol.">
        <title>Cocultivation of an ultrasmall environmental parasitic bacterium with lytic ability against bacteria associated with wastewater foams.</title>
        <authorList>
            <person name="Batinovic S."/>
            <person name="Rose J.J.A."/>
            <person name="Ratcliffe J."/>
            <person name="Seviour R.J."/>
            <person name="Petrovski S."/>
        </authorList>
    </citation>
    <scope>NUCLEOTIDE SEQUENCE</scope>
    <source>
        <strain evidence="3">JR1</strain>
    </source>
</reference>
<sequence>MNKIFYLLATAVAASILLCVTTSQQVHASKLNCGSETTSNTLSTGYNFDGCPTNANWDGDHLNYNGMSFTSSGTPNGAVKNLSGFDHWYTDNDYTGCDDYIGFKGNVNEAGEAVLIPTRNNGVGCYRFGSGDGARLNITINNGNAKDGKGKQRTALNNRREGLNNGAETVCQQVSPTDLAGCKKKLNKAFDDCYNELGGAGRISKTVSEADLYKCMSQKTGYPAEALQGVFQSKPKNGKKDVCVVGGIGWLICPAMAFTAKIADGLYYNFLQPLLRYDSLSNPTNRAQLQKSWSRFLLLANVMFVIVFLFIIWSQVTGQGISNYGIKKLLPRMIVAAVLVNTSFWICMLAVDISNIAGYSMKELFEGMQQPQGNNSTFETVTSRVLAGTLVIGAASTAVIAVGGSVIGGSMFALLGFLAPVIISAIVAVATVVIILIARQAFITILIVLSPIIFVMFLLPNTKKWFDRWMGLFVKLLVMFPVISLLFGASKLASNVLLSASPGALMQVFALGVQTAPLFMTYFLLKSSGKLAKFAGGLSSRAKGVGKKLSDRATGFTNRKQKEATARAYSGKFGQIVTPKEGDGGVKRRARSVAGSALGGRYHRQMMNEQKDTESQNALNYAQRNYTNQQFKDPKYAKKMAGGNDNLAAAMRGQAELELANEQDSLVSAHGLSLQHADYSELERVLDDRANQTPEMVAAAFKEYVARHQVGSFDDESGQAHHGYAHYVDELTRDKGAPQVILRTVTTAVNEHAGAVMTARDIQEYASGQGSNASFTERVRENLANNAMSQEGMATADKHILEYAMNAADGAGTRNMIETAKALRGNPTTLAKSNNQELIKQISNPFA</sequence>
<dbReference type="Pfam" id="PF19590">
    <property type="entry name" value="TrbL_3"/>
    <property type="match status" value="1"/>
</dbReference>
<keyword evidence="1" id="KW-1133">Transmembrane helix</keyword>
<keyword evidence="2" id="KW-0732">Signal</keyword>
<evidence type="ECO:0000256" key="1">
    <source>
        <dbReference type="SAM" id="Phobius"/>
    </source>
</evidence>
<evidence type="ECO:0000313" key="4">
    <source>
        <dbReference type="Proteomes" id="UP001059824"/>
    </source>
</evidence>
<feature type="transmembrane region" description="Helical" evidence="1">
    <location>
        <begin position="414"/>
        <end position="435"/>
    </location>
</feature>
<dbReference type="EMBL" id="CP045921">
    <property type="protein sequence ID" value="QHN42264.1"/>
    <property type="molecule type" value="Genomic_DNA"/>
</dbReference>
<feature type="transmembrane region" description="Helical" evidence="1">
    <location>
        <begin position="504"/>
        <end position="525"/>
    </location>
</feature>
<dbReference type="AlphaFoldDB" id="A0A857MI76"/>
<dbReference type="Proteomes" id="UP001059824">
    <property type="component" value="Chromosome"/>
</dbReference>
<keyword evidence="1" id="KW-0812">Transmembrane</keyword>
<feature type="transmembrane region" description="Helical" evidence="1">
    <location>
        <begin position="293"/>
        <end position="313"/>
    </location>
</feature>
<evidence type="ECO:0000313" key="3">
    <source>
        <dbReference type="EMBL" id="QHN42264.1"/>
    </source>
</evidence>
<proteinExistence type="predicted"/>
<feature type="signal peptide" evidence="2">
    <location>
        <begin position="1"/>
        <end position="28"/>
    </location>
</feature>
<feature type="transmembrane region" description="Helical" evidence="1">
    <location>
        <begin position="472"/>
        <end position="492"/>
    </location>
</feature>
<feature type="transmembrane region" description="Helical" evidence="1">
    <location>
        <begin position="334"/>
        <end position="361"/>
    </location>
</feature>
<gene>
    <name evidence="3" type="ORF">GII36_00080</name>
</gene>
<dbReference type="InterPro" id="IPR045782">
    <property type="entry name" value="TrbL_3"/>
</dbReference>
<feature type="transmembrane region" description="Helical" evidence="1">
    <location>
        <begin position="441"/>
        <end position="460"/>
    </location>
</feature>